<gene>
    <name evidence="2" type="ORF">BXY39_0335</name>
</gene>
<organism evidence="2 3">
    <name type="scientific">Eilatimonas milleporae</name>
    <dbReference type="NCBI Taxonomy" id="911205"/>
    <lineage>
        <taxon>Bacteria</taxon>
        <taxon>Pseudomonadati</taxon>
        <taxon>Pseudomonadota</taxon>
        <taxon>Alphaproteobacteria</taxon>
        <taxon>Kordiimonadales</taxon>
        <taxon>Kordiimonadaceae</taxon>
        <taxon>Eilatimonas</taxon>
    </lineage>
</organism>
<protein>
    <submittedName>
        <fullName evidence="2">Uncharacterized protein</fullName>
    </submittedName>
</protein>
<dbReference type="EMBL" id="REFR01000009">
    <property type="protein sequence ID" value="RMB11849.1"/>
    <property type="molecule type" value="Genomic_DNA"/>
</dbReference>
<evidence type="ECO:0000256" key="1">
    <source>
        <dbReference type="SAM" id="MobiDB-lite"/>
    </source>
</evidence>
<feature type="region of interest" description="Disordered" evidence="1">
    <location>
        <begin position="34"/>
        <end position="78"/>
    </location>
</feature>
<proteinExistence type="predicted"/>
<dbReference type="Proteomes" id="UP000271227">
    <property type="component" value="Unassembled WGS sequence"/>
</dbReference>
<dbReference type="InParanoid" id="A0A3M0CWR9"/>
<comment type="caution">
    <text evidence="2">The sequence shown here is derived from an EMBL/GenBank/DDBJ whole genome shotgun (WGS) entry which is preliminary data.</text>
</comment>
<feature type="compositionally biased region" description="Polar residues" evidence="1">
    <location>
        <begin position="65"/>
        <end position="78"/>
    </location>
</feature>
<sequence length="78" mass="8415">MPKPFILRSSCITTTAKARHRREEIISEMSEVELDQIAGGTNTNGFDLSPEWDPSSGGGLDPSHNDTTQTISDTIVGP</sequence>
<evidence type="ECO:0000313" key="2">
    <source>
        <dbReference type="EMBL" id="RMB11849.1"/>
    </source>
</evidence>
<keyword evidence="3" id="KW-1185">Reference proteome</keyword>
<evidence type="ECO:0000313" key="3">
    <source>
        <dbReference type="Proteomes" id="UP000271227"/>
    </source>
</evidence>
<dbReference type="AlphaFoldDB" id="A0A3M0CWR9"/>
<dbReference type="RefSeq" id="WP_121937084.1">
    <property type="nucleotide sequence ID" value="NZ_REFR01000009.1"/>
</dbReference>
<name>A0A3M0CWR9_9PROT</name>
<accession>A0A3M0CWR9</accession>
<reference evidence="2 3" key="1">
    <citation type="submission" date="2018-10" db="EMBL/GenBank/DDBJ databases">
        <title>Genomic Encyclopedia of Archaeal and Bacterial Type Strains, Phase II (KMG-II): from individual species to whole genera.</title>
        <authorList>
            <person name="Goeker M."/>
        </authorList>
    </citation>
    <scope>NUCLEOTIDE SEQUENCE [LARGE SCALE GENOMIC DNA]</scope>
    <source>
        <strain evidence="2 3">DSM 25217</strain>
    </source>
</reference>